<name>A0A1D7UVQ2_9LEPT</name>
<evidence type="ECO:0000313" key="4">
    <source>
        <dbReference type="Proteomes" id="UP000094197"/>
    </source>
</evidence>
<proteinExistence type="predicted"/>
<protein>
    <submittedName>
        <fullName evidence="3">Nucleotidyl transferase</fullName>
    </submittedName>
</protein>
<dbReference type="RefSeq" id="WP_069606914.1">
    <property type="nucleotide sequence ID" value="NZ_CP015217.1"/>
</dbReference>
<dbReference type="EMBL" id="CP015217">
    <property type="protein sequence ID" value="AOP33679.1"/>
    <property type="molecule type" value="Genomic_DNA"/>
</dbReference>
<feature type="domain" description="CBS" evidence="2">
    <location>
        <begin position="67"/>
        <end position="123"/>
    </location>
</feature>
<dbReference type="InterPro" id="IPR000644">
    <property type="entry name" value="CBS_dom"/>
</dbReference>
<evidence type="ECO:0000259" key="2">
    <source>
        <dbReference type="PROSITE" id="PS51371"/>
    </source>
</evidence>
<dbReference type="PANTHER" id="PTHR22572">
    <property type="entry name" value="SUGAR-1-PHOSPHATE GUANYL TRANSFERASE"/>
    <property type="match status" value="1"/>
</dbReference>
<feature type="domain" description="CBS" evidence="2">
    <location>
        <begin position="1"/>
        <end position="59"/>
    </location>
</feature>
<evidence type="ECO:0000313" key="3">
    <source>
        <dbReference type="EMBL" id="AOP33679.1"/>
    </source>
</evidence>
<keyword evidence="3" id="KW-0808">Transferase</keyword>
<dbReference type="Gene3D" id="3.10.580.10">
    <property type="entry name" value="CBS-domain"/>
    <property type="match status" value="1"/>
</dbReference>
<organism evidence="3 4">
    <name type="scientific">Leptospira tipperaryensis</name>
    <dbReference type="NCBI Taxonomy" id="2564040"/>
    <lineage>
        <taxon>Bacteria</taxon>
        <taxon>Pseudomonadati</taxon>
        <taxon>Spirochaetota</taxon>
        <taxon>Spirochaetia</taxon>
        <taxon>Leptospirales</taxon>
        <taxon>Leptospiraceae</taxon>
        <taxon>Leptospira</taxon>
    </lineage>
</organism>
<sequence length="349" mass="39283">MTTAWHSALLPFKSTIQDVIRNLDDSALQIALIISEDGLLIGTITDGDIRRGLLRGLDLNSPIDSIVFRESLVVTPQMSRDMVIQLMQANKIHQLPIVDERRKVVGLYLWDEILAPSQRPNTFVIMAGGKGTRLLPHTENCPKPLLPVAGKPMLEHIIQRAKAEGFHKFLIAIHYLGHMIEEYFGDGSRFEVEIEYIKEEEALGTAGALSLIKNPPLEPFIVTNGDVMTDIHYGELLDFHIRHGATATMAVRLHEWQHPFGVVRTKGVDIVGFEEKPVYRSHVNAGIYTLNPSALLSLENRTHCDMPTLFARLSLEAHRTIVYPMHEPWMDVGRPDDLEKINSIETVDL</sequence>
<dbReference type="SUPFAM" id="SSF53448">
    <property type="entry name" value="Nucleotide-diphospho-sugar transferases"/>
    <property type="match status" value="1"/>
</dbReference>
<dbReference type="SUPFAM" id="SSF54631">
    <property type="entry name" value="CBS-domain pair"/>
    <property type="match status" value="1"/>
</dbReference>
<dbReference type="PROSITE" id="PS51371">
    <property type="entry name" value="CBS"/>
    <property type="match status" value="2"/>
</dbReference>
<keyword evidence="1" id="KW-0129">CBS domain</keyword>
<accession>A0A1D7UVQ2</accession>
<dbReference type="InterPro" id="IPR050486">
    <property type="entry name" value="Mannose-1P_guanyltransferase"/>
</dbReference>
<dbReference type="AlphaFoldDB" id="A0A1D7UVQ2"/>
<keyword evidence="4" id="KW-1185">Reference proteome</keyword>
<dbReference type="Proteomes" id="UP000094197">
    <property type="component" value="Chromosome 1"/>
</dbReference>
<dbReference type="InterPro" id="IPR029044">
    <property type="entry name" value="Nucleotide-diphossugar_trans"/>
</dbReference>
<dbReference type="GO" id="GO:0016740">
    <property type="term" value="F:transferase activity"/>
    <property type="evidence" value="ECO:0007669"/>
    <property type="project" value="UniProtKB-KW"/>
</dbReference>
<dbReference type="InterPro" id="IPR005835">
    <property type="entry name" value="NTP_transferase_dom"/>
</dbReference>
<dbReference type="KEGG" id="laj:A0128_07385"/>
<dbReference type="InterPro" id="IPR046342">
    <property type="entry name" value="CBS_dom_sf"/>
</dbReference>
<dbReference type="CDD" id="cd06426">
    <property type="entry name" value="NTP_transferase_like_2"/>
    <property type="match status" value="1"/>
</dbReference>
<gene>
    <name evidence="3" type="ORF">A0128_07385</name>
</gene>
<dbReference type="Pfam" id="PF00483">
    <property type="entry name" value="NTP_transferase"/>
    <property type="match status" value="1"/>
</dbReference>
<dbReference type="Pfam" id="PF00571">
    <property type="entry name" value="CBS"/>
    <property type="match status" value="1"/>
</dbReference>
<dbReference type="CDD" id="cd04607">
    <property type="entry name" value="CBS_pair_NTP_transferase_assoc"/>
    <property type="match status" value="1"/>
</dbReference>
<dbReference type="OrthoDB" id="9801899at2"/>
<dbReference type="Gene3D" id="3.90.550.10">
    <property type="entry name" value="Spore Coat Polysaccharide Biosynthesis Protein SpsA, Chain A"/>
    <property type="match status" value="1"/>
</dbReference>
<evidence type="ECO:0000256" key="1">
    <source>
        <dbReference type="PROSITE-ProRule" id="PRU00703"/>
    </source>
</evidence>
<reference evidence="3 4" key="1">
    <citation type="submission" date="2016-04" db="EMBL/GenBank/DDBJ databases">
        <title>Complete genome seqeunce of Leptospira alstonii serovar Room22.</title>
        <authorList>
            <person name="Nally J.E."/>
            <person name="Bayles D.O."/>
            <person name="Hurley D."/>
            <person name="Fanning S."/>
            <person name="McMahon B.J."/>
            <person name="Arent Z."/>
        </authorList>
    </citation>
    <scope>NUCLEOTIDE SEQUENCE [LARGE SCALE GENOMIC DNA]</scope>
    <source>
        <strain evidence="3 4">GWTS #1</strain>
    </source>
</reference>